<dbReference type="Proteomes" id="UP000198851">
    <property type="component" value="Unassembled WGS sequence"/>
</dbReference>
<evidence type="ECO:0000313" key="2">
    <source>
        <dbReference type="EMBL" id="SFK67401.1"/>
    </source>
</evidence>
<feature type="chain" id="PRO_5011521495" evidence="1">
    <location>
        <begin position="19"/>
        <end position="162"/>
    </location>
</feature>
<dbReference type="OrthoDB" id="7705693at2"/>
<name>A0A1I4BHE7_9RHOB</name>
<accession>A0A1I4BHE7</accession>
<dbReference type="EMBL" id="FOSZ01000001">
    <property type="protein sequence ID" value="SFK67401.1"/>
    <property type="molecule type" value="Genomic_DNA"/>
</dbReference>
<sequence>MKILPLVFVLSLPVAAIAQSHSQFGTSGEWAIKINPINGNGCYMEKQFDSGSLVQIGAVPDKDGAFFAIYNAAFEGVVDGEVGSVLLDFGDSRFQGEVVGAFFDGLPGGYAFFDNPEFASEFGKRTSVRVQGKSEEFEEIDLSGSMKGLQVIQTCQEEQEAN</sequence>
<organism evidence="2 3">
    <name type="scientific">Shimia haliotis</name>
    <dbReference type="NCBI Taxonomy" id="1280847"/>
    <lineage>
        <taxon>Bacteria</taxon>
        <taxon>Pseudomonadati</taxon>
        <taxon>Pseudomonadota</taxon>
        <taxon>Alphaproteobacteria</taxon>
        <taxon>Rhodobacterales</taxon>
        <taxon>Roseobacteraceae</taxon>
    </lineage>
</organism>
<protein>
    <submittedName>
        <fullName evidence="2">Uncharacterized protein</fullName>
    </submittedName>
</protein>
<reference evidence="3" key="1">
    <citation type="submission" date="2016-10" db="EMBL/GenBank/DDBJ databases">
        <authorList>
            <person name="Varghese N."/>
            <person name="Submissions S."/>
        </authorList>
    </citation>
    <scope>NUCLEOTIDE SEQUENCE [LARGE SCALE GENOMIC DNA]</scope>
    <source>
        <strain evidence="3">DSM 28453</strain>
    </source>
</reference>
<evidence type="ECO:0000313" key="3">
    <source>
        <dbReference type="Proteomes" id="UP000198851"/>
    </source>
</evidence>
<dbReference type="STRING" id="1280847.SAMN04488036_1011001"/>
<gene>
    <name evidence="2" type="ORF">SAMN04488036_1011001</name>
</gene>
<keyword evidence="1" id="KW-0732">Signal</keyword>
<dbReference type="RefSeq" id="WP_139216137.1">
    <property type="nucleotide sequence ID" value="NZ_FOSZ01000001.1"/>
</dbReference>
<keyword evidence="3" id="KW-1185">Reference proteome</keyword>
<dbReference type="AlphaFoldDB" id="A0A1I4BHE7"/>
<feature type="signal peptide" evidence="1">
    <location>
        <begin position="1"/>
        <end position="18"/>
    </location>
</feature>
<proteinExistence type="predicted"/>
<evidence type="ECO:0000256" key="1">
    <source>
        <dbReference type="SAM" id="SignalP"/>
    </source>
</evidence>